<dbReference type="CDD" id="cd13123">
    <property type="entry name" value="MATE_MurJ_like"/>
    <property type="match status" value="1"/>
</dbReference>
<accession>A0A1F7W6R8</accession>
<evidence type="ECO:0000256" key="4">
    <source>
        <dbReference type="ARBA" id="ARBA00022960"/>
    </source>
</evidence>
<dbReference type="Pfam" id="PF03023">
    <property type="entry name" value="MurJ"/>
    <property type="match status" value="1"/>
</dbReference>
<evidence type="ECO:0000256" key="9">
    <source>
        <dbReference type="PIRNR" id="PIRNR002869"/>
    </source>
</evidence>
<sequence>MFGFLNKESKTIVGAAAIVGLLSFVSRIVGLVRDRILLGEFGAGDVLDAYYAAFKLPDLLFGLFVVGSLSASFIPIFSRHFHSPLRRDRAWEFTSNTLNLLAVAMAGMSVILFIFADPLAGLIAPGFDPAKQGMVAQMTRVMLLAQFFLAASVVFGSVLQGLKRFLLFSLAPIFYNVGIITGALFLAKPFGPIGLAWGVVLGAFLHLVVQLLGVISAGFRWSPRFDWKDADTHEMVRLTGPRMMGIAVSQVNFVILTIIATTLAVGSVTIFQVAYNIQFFAIGIFGVSYAIAVFPQFVLEAENGDTRALVATFSHAVRQVLFFMVPMMVVFLILRAQIVRVVAGAGQFDWNATILAADTLAFFTLSFVAQALTFILSRAFFAYRDTMTPLVAGLVSALLSLIAALWFSQHFGVVGLAMAFSIAAIVNLLLLWMPLRQRTGTLDEARIVRSLFTISTAGLACAVVTQFLKPVIVSVIALDTFLGVLTQGFIAGGAGLFVYLLVSYGFRSEELSDVVSGLKRRILRKSAPEETVTPESTTAA</sequence>
<feature type="transmembrane region" description="Helical" evidence="8">
    <location>
        <begin position="193"/>
        <end position="219"/>
    </location>
</feature>
<keyword evidence="6 8" id="KW-1133">Transmembrane helix</keyword>
<keyword evidence="4 8" id="KW-0133">Cell shape</keyword>
<dbReference type="InterPro" id="IPR051050">
    <property type="entry name" value="Lipid_II_flippase_MurJ/MviN"/>
</dbReference>
<evidence type="ECO:0000256" key="3">
    <source>
        <dbReference type="ARBA" id="ARBA00022692"/>
    </source>
</evidence>
<dbReference type="PANTHER" id="PTHR47019:SF1">
    <property type="entry name" value="LIPID II FLIPPASE MURJ"/>
    <property type="match status" value="1"/>
</dbReference>
<protein>
    <recommendedName>
        <fullName evidence="8">Probable lipid II flippase MurJ</fullName>
    </recommendedName>
</protein>
<dbReference type="GO" id="GO:0009252">
    <property type="term" value="P:peptidoglycan biosynthetic process"/>
    <property type="evidence" value="ECO:0007669"/>
    <property type="project" value="UniProtKB-UniRule"/>
</dbReference>
<feature type="transmembrane region" description="Helical" evidence="8">
    <location>
        <begin position="12"/>
        <end position="32"/>
    </location>
</feature>
<dbReference type="AlphaFoldDB" id="A0A1F7W6R8"/>
<evidence type="ECO:0000256" key="5">
    <source>
        <dbReference type="ARBA" id="ARBA00022984"/>
    </source>
</evidence>
<dbReference type="NCBIfam" id="TIGR01695">
    <property type="entry name" value="murJ_mviN"/>
    <property type="match status" value="1"/>
</dbReference>
<feature type="transmembrane region" description="Helical" evidence="8">
    <location>
        <begin position="320"/>
        <end position="338"/>
    </location>
</feature>
<gene>
    <name evidence="8" type="primary">murJ</name>
    <name evidence="10" type="ORF">A2304_02260</name>
</gene>
<keyword evidence="2 8" id="KW-1003">Cell membrane</keyword>
<dbReference type="HAMAP" id="MF_02078">
    <property type="entry name" value="MurJ_MviN"/>
    <property type="match status" value="1"/>
</dbReference>
<evidence type="ECO:0000256" key="1">
    <source>
        <dbReference type="ARBA" id="ARBA00004651"/>
    </source>
</evidence>
<name>A0A1F7W6R8_9BACT</name>
<dbReference type="PANTHER" id="PTHR47019">
    <property type="entry name" value="LIPID II FLIPPASE MURJ"/>
    <property type="match status" value="1"/>
</dbReference>
<dbReference type="InterPro" id="IPR004268">
    <property type="entry name" value="MurJ"/>
</dbReference>
<feature type="transmembrane region" description="Helical" evidence="8">
    <location>
        <begin position="388"/>
        <end position="407"/>
    </location>
</feature>
<keyword evidence="5 8" id="KW-0573">Peptidoglycan synthesis</keyword>
<evidence type="ECO:0000313" key="10">
    <source>
        <dbReference type="EMBL" id="OGL98493.1"/>
    </source>
</evidence>
<comment type="caution">
    <text evidence="10">The sequence shown here is derived from an EMBL/GenBank/DDBJ whole genome shotgun (WGS) entry which is preliminary data.</text>
</comment>
<evidence type="ECO:0000256" key="8">
    <source>
        <dbReference type="HAMAP-Rule" id="MF_02078"/>
    </source>
</evidence>
<dbReference type="GO" id="GO:0034204">
    <property type="term" value="P:lipid translocation"/>
    <property type="evidence" value="ECO:0007669"/>
    <property type="project" value="TreeGrafter"/>
</dbReference>
<comment type="pathway">
    <text evidence="8">Cell wall biogenesis; peptidoglycan biosynthesis.</text>
</comment>
<dbReference type="PIRSF" id="PIRSF002869">
    <property type="entry name" value="MviN"/>
    <property type="match status" value="1"/>
</dbReference>
<feature type="transmembrane region" description="Helical" evidence="8">
    <location>
        <begin position="447"/>
        <end position="468"/>
    </location>
</feature>
<dbReference type="EMBL" id="MGFE01000020">
    <property type="protein sequence ID" value="OGL98493.1"/>
    <property type="molecule type" value="Genomic_DNA"/>
</dbReference>
<keyword evidence="3 8" id="KW-0812">Transmembrane</keyword>
<comment type="function">
    <text evidence="8 9">Involved in peptidoglycan biosynthesis. Transports lipid-linked peptidoglycan precursors from the inner to the outer leaflet of the cytoplasmic membrane.</text>
</comment>
<evidence type="ECO:0000313" key="11">
    <source>
        <dbReference type="Proteomes" id="UP000176501"/>
    </source>
</evidence>
<reference evidence="10 11" key="1">
    <citation type="journal article" date="2016" name="Nat. Commun.">
        <title>Thousands of microbial genomes shed light on interconnected biogeochemical processes in an aquifer system.</title>
        <authorList>
            <person name="Anantharaman K."/>
            <person name="Brown C.T."/>
            <person name="Hug L.A."/>
            <person name="Sharon I."/>
            <person name="Castelle C.J."/>
            <person name="Probst A.J."/>
            <person name="Thomas B.C."/>
            <person name="Singh A."/>
            <person name="Wilkins M.J."/>
            <person name="Karaoz U."/>
            <person name="Brodie E.L."/>
            <person name="Williams K.H."/>
            <person name="Hubbard S.S."/>
            <person name="Banfield J.F."/>
        </authorList>
    </citation>
    <scope>NUCLEOTIDE SEQUENCE [LARGE SCALE GENOMIC DNA]</scope>
</reference>
<evidence type="ECO:0000256" key="6">
    <source>
        <dbReference type="ARBA" id="ARBA00022989"/>
    </source>
</evidence>
<keyword evidence="7 8" id="KW-0472">Membrane</keyword>
<dbReference type="GO" id="GO:0005886">
    <property type="term" value="C:plasma membrane"/>
    <property type="evidence" value="ECO:0007669"/>
    <property type="project" value="UniProtKB-SubCell"/>
</dbReference>
<feature type="transmembrane region" description="Helical" evidence="8">
    <location>
        <begin position="59"/>
        <end position="77"/>
    </location>
</feature>
<evidence type="ECO:0000256" key="2">
    <source>
        <dbReference type="ARBA" id="ARBA00022475"/>
    </source>
</evidence>
<comment type="similarity">
    <text evidence="8 9">Belongs to the MurJ/MviN family.</text>
</comment>
<evidence type="ECO:0000256" key="7">
    <source>
        <dbReference type="ARBA" id="ARBA00023136"/>
    </source>
</evidence>
<feature type="transmembrane region" description="Helical" evidence="8">
    <location>
        <begin position="141"/>
        <end position="159"/>
    </location>
</feature>
<feature type="transmembrane region" description="Helical" evidence="8">
    <location>
        <begin position="98"/>
        <end position="121"/>
    </location>
</feature>
<dbReference type="GO" id="GO:0008360">
    <property type="term" value="P:regulation of cell shape"/>
    <property type="evidence" value="ECO:0007669"/>
    <property type="project" value="UniProtKB-UniRule"/>
</dbReference>
<feature type="transmembrane region" description="Helical" evidence="8">
    <location>
        <begin position="413"/>
        <end position="435"/>
    </location>
</feature>
<feature type="transmembrane region" description="Helical" evidence="8">
    <location>
        <begin position="277"/>
        <end position="299"/>
    </location>
</feature>
<feature type="transmembrane region" description="Helical" evidence="8">
    <location>
        <begin position="166"/>
        <end position="187"/>
    </location>
</feature>
<feature type="transmembrane region" description="Helical" evidence="8">
    <location>
        <begin position="251"/>
        <end position="271"/>
    </location>
</feature>
<feature type="transmembrane region" description="Helical" evidence="8">
    <location>
        <begin position="480"/>
        <end position="502"/>
    </location>
</feature>
<feature type="transmembrane region" description="Helical" evidence="8">
    <location>
        <begin position="350"/>
        <end position="376"/>
    </location>
</feature>
<dbReference type="Proteomes" id="UP000176501">
    <property type="component" value="Unassembled WGS sequence"/>
</dbReference>
<dbReference type="PRINTS" id="PR01806">
    <property type="entry name" value="VIRFACTRMVIN"/>
</dbReference>
<dbReference type="UniPathway" id="UPA00219"/>
<keyword evidence="8 9" id="KW-0813">Transport</keyword>
<comment type="subcellular location">
    <subcellularLocation>
        <location evidence="1 8">Cell membrane</location>
        <topology evidence="1 8">Multi-pass membrane protein</topology>
    </subcellularLocation>
</comment>
<proteinExistence type="inferred from homology"/>
<dbReference type="GO" id="GO:0015648">
    <property type="term" value="F:lipid-linked peptidoglycan transporter activity"/>
    <property type="evidence" value="ECO:0007669"/>
    <property type="project" value="UniProtKB-UniRule"/>
</dbReference>
<dbReference type="GO" id="GO:0071555">
    <property type="term" value="P:cell wall organization"/>
    <property type="evidence" value="ECO:0007669"/>
    <property type="project" value="UniProtKB-UniRule"/>
</dbReference>
<organism evidence="10 11">
    <name type="scientific">Candidatus Uhrbacteria bacterium RIFOXYB2_FULL_57_15</name>
    <dbReference type="NCBI Taxonomy" id="1802422"/>
    <lineage>
        <taxon>Bacteria</taxon>
        <taxon>Candidatus Uhriibacteriota</taxon>
    </lineage>
</organism>
<keyword evidence="8 9" id="KW-0961">Cell wall biogenesis/degradation</keyword>